<keyword evidence="1" id="KW-1133">Transmembrane helix</keyword>
<feature type="domain" description="NAD-dependent epimerase/dehydratase" evidence="2">
    <location>
        <begin position="3"/>
        <end position="199"/>
    </location>
</feature>
<dbReference type="RefSeq" id="WP_078756981.1">
    <property type="nucleotide sequence ID" value="NZ_FUXP01000001.1"/>
</dbReference>
<feature type="transmembrane region" description="Helical" evidence="1">
    <location>
        <begin position="306"/>
        <end position="330"/>
    </location>
</feature>
<dbReference type="PANTHER" id="PTHR12126">
    <property type="entry name" value="NADH-UBIQUINONE OXIDOREDUCTASE 39 KDA SUBUNIT-RELATED"/>
    <property type="match status" value="1"/>
</dbReference>
<dbReference type="SUPFAM" id="SSF51735">
    <property type="entry name" value="NAD(P)-binding Rossmann-fold domains"/>
    <property type="match status" value="1"/>
</dbReference>
<dbReference type="EMBL" id="FUXP01000001">
    <property type="protein sequence ID" value="SJZ64396.1"/>
    <property type="molecule type" value="Genomic_DNA"/>
</dbReference>
<gene>
    <name evidence="3" type="ORF">SAMN02745674_00366</name>
</gene>
<accession>A0A1T4MBZ1</accession>
<dbReference type="Pfam" id="PF01370">
    <property type="entry name" value="Epimerase"/>
    <property type="match status" value="1"/>
</dbReference>
<protein>
    <submittedName>
        <fullName evidence="3">Nucleoside-diphosphate-sugar epimerase</fullName>
    </submittedName>
</protein>
<dbReference type="STRING" id="1122188.SAMN02745674_00366"/>
<reference evidence="3 4" key="1">
    <citation type="submission" date="2017-02" db="EMBL/GenBank/DDBJ databases">
        <authorList>
            <person name="Peterson S.W."/>
        </authorList>
    </citation>
    <scope>NUCLEOTIDE SEQUENCE [LARGE SCALE GENOMIC DNA]</scope>
    <source>
        <strain evidence="3 4">DSM 21749</strain>
    </source>
</reference>
<dbReference type="Proteomes" id="UP000190061">
    <property type="component" value="Unassembled WGS sequence"/>
</dbReference>
<keyword evidence="1" id="KW-0472">Membrane</keyword>
<feature type="transmembrane region" description="Helical" evidence="1">
    <location>
        <begin position="376"/>
        <end position="396"/>
    </location>
</feature>
<dbReference type="Pfam" id="PF13781">
    <property type="entry name" value="DoxX_3"/>
    <property type="match status" value="1"/>
</dbReference>
<dbReference type="InterPro" id="IPR051207">
    <property type="entry name" value="ComplexI_NDUFA9_subunit"/>
</dbReference>
<dbReference type="InterPro" id="IPR036291">
    <property type="entry name" value="NAD(P)-bd_dom_sf"/>
</dbReference>
<dbReference type="InterPro" id="IPR001509">
    <property type="entry name" value="Epimerase_deHydtase"/>
</dbReference>
<keyword evidence="4" id="KW-1185">Reference proteome</keyword>
<evidence type="ECO:0000256" key="1">
    <source>
        <dbReference type="SAM" id="Phobius"/>
    </source>
</evidence>
<sequence length="430" mass="46138">MRVLLTGATGFLGSALVDALGRAGHDVVVGVRDVAAASRRWPGIDAVGIDYLTDHSASDWLPRLEGVDAVINAVGILSSHGSQTFEAIHVRAPCALFEACARMRVRRVVQISALGADKDAETDYHRSKREADRCLVSLDVSSSILQPSLVFSAHGPSARWFTMLATMPALALPRGGPQCLQPVHLDDVCAAVVAAVAAAEPPATVAVVGPRPLTLRGYLDALAAPMGLRRRVVVPVPGWLSRAGVWLMGKVPGSIGNPDTLKMLERGNCAPADALVRLIGRPPLDPGDFLESASAGEVRRSAQLRWLLPVLRVALALMWVVTAVVSLWVYPVPDSLGLLARTGLTGTTGWISLYGAALLDLVLGVAMLWPGLRRQLVYRLQAALILGYTFAITLWLPEFWAHPYGPVLKNIPLLAAIWLLHELDRPEQRA</sequence>
<dbReference type="InterPro" id="IPR025695">
    <property type="entry name" value="DoxX-like"/>
</dbReference>
<keyword evidence="1" id="KW-0812">Transmembrane</keyword>
<evidence type="ECO:0000313" key="4">
    <source>
        <dbReference type="Proteomes" id="UP000190061"/>
    </source>
</evidence>
<name>A0A1T4MBZ1_9GAMM</name>
<dbReference type="PANTHER" id="PTHR12126:SF11">
    <property type="entry name" value="NADH DEHYDROGENASE [UBIQUINONE] 1 ALPHA SUBCOMPLEX SUBUNIT 9, MITOCHONDRIAL"/>
    <property type="match status" value="1"/>
</dbReference>
<organism evidence="3 4">
    <name type="scientific">Lysobacter spongiicola DSM 21749</name>
    <dbReference type="NCBI Taxonomy" id="1122188"/>
    <lineage>
        <taxon>Bacteria</taxon>
        <taxon>Pseudomonadati</taxon>
        <taxon>Pseudomonadota</taxon>
        <taxon>Gammaproteobacteria</taxon>
        <taxon>Lysobacterales</taxon>
        <taxon>Lysobacteraceae</taxon>
        <taxon>Novilysobacter</taxon>
    </lineage>
</organism>
<dbReference type="GO" id="GO:0044877">
    <property type="term" value="F:protein-containing complex binding"/>
    <property type="evidence" value="ECO:0007669"/>
    <property type="project" value="TreeGrafter"/>
</dbReference>
<feature type="transmembrane region" description="Helical" evidence="1">
    <location>
        <begin position="350"/>
        <end position="369"/>
    </location>
</feature>
<evidence type="ECO:0000259" key="2">
    <source>
        <dbReference type="Pfam" id="PF01370"/>
    </source>
</evidence>
<dbReference type="AlphaFoldDB" id="A0A1T4MBZ1"/>
<proteinExistence type="predicted"/>
<dbReference type="OrthoDB" id="9776313at2"/>
<evidence type="ECO:0000313" key="3">
    <source>
        <dbReference type="EMBL" id="SJZ64396.1"/>
    </source>
</evidence>
<dbReference type="Gene3D" id="3.40.50.720">
    <property type="entry name" value="NAD(P)-binding Rossmann-like Domain"/>
    <property type="match status" value="1"/>
</dbReference>